<sequence>MKVHTDPAGPADTRVMGIVHAALRRDLGRAHAVLAEWPYPFDDQRHAVADHLVWMMEFLHHHHESEDEHLYPIVRSRNPAARPLLDRMDTDHRSILPAMAAVTAAATEYRRSADARETLIAALEDLRALLFPHLEREEEQMMPIVSETITEAEWREWDDRYNVKPLGPLELSDQGLFILDGLDGADRAAITELVPAIPRWIILHLMIRRYRRQAFRRWRSREFSSLRTTLRGRQEAVTTASPDAVWDVLADVTRVGEWSHECRGARWLDGATGAVVGARFLGSSRSGVMRWRRACTITVARPGRELAWITHGGIYGDHTEWRYTLEPTTAGTRIAQAYRVLAMPLWFDRLAWLSTPAHHDRRDALHGDLTRLARLAEAADHTRAGLP</sequence>
<comment type="caution">
    <text evidence="2">The sequence shown here is derived from an EMBL/GenBank/DDBJ whole genome shotgun (WGS) entry which is preliminary data.</text>
</comment>
<evidence type="ECO:0000313" key="2">
    <source>
        <dbReference type="EMBL" id="PWV79074.1"/>
    </source>
</evidence>
<dbReference type="InterPro" id="IPR023393">
    <property type="entry name" value="START-like_dom_sf"/>
</dbReference>
<organism evidence="2 3">
    <name type="scientific">Nocardia neocaledoniensis</name>
    <dbReference type="NCBI Taxonomy" id="236511"/>
    <lineage>
        <taxon>Bacteria</taxon>
        <taxon>Bacillati</taxon>
        <taxon>Actinomycetota</taxon>
        <taxon>Actinomycetes</taxon>
        <taxon>Mycobacteriales</taxon>
        <taxon>Nocardiaceae</taxon>
        <taxon>Nocardia</taxon>
    </lineage>
</organism>
<keyword evidence="3" id="KW-1185">Reference proteome</keyword>
<dbReference type="Proteomes" id="UP000246410">
    <property type="component" value="Unassembled WGS sequence"/>
</dbReference>
<dbReference type="Pfam" id="PF10604">
    <property type="entry name" value="Polyketide_cyc2"/>
    <property type="match status" value="1"/>
</dbReference>
<protein>
    <submittedName>
        <fullName evidence="2">Polyketide cyclase/dehydrase/lipid transport protein</fullName>
    </submittedName>
</protein>
<name>A0A317NY07_9NOCA</name>
<proteinExistence type="predicted"/>
<evidence type="ECO:0000313" key="3">
    <source>
        <dbReference type="Proteomes" id="UP000246410"/>
    </source>
</evidence>
<gene>
    <name evidence="2" type="ORF">DFR69_102132</name>
</gene>
<dbReference type="Gene3D" id="1.20.120.520">
    <property type="entry name" value="nmb1532 protein domain like"/>
    <property type="match status" value="1"/>
</dbReference>
<dbReference type="InterPro" id="IPR019587">
    <property type="entry name" value="Polyketide_cyclase/dehydratase"/>
</dbReference>
<dbReference type="RefSeq" id="WP_110036267.1">
    <property type="nucleotide sequence ID" value="NZ_QGTL01000002.1"/>
</dbReference>
<evidence type="ECO:0000259" key="1">
    <source>
        <dbReference type="Pfam" id="PF01814"/>
    </source>
</evidence>
<dbReference type="InterPro" id="IPR012312">
    <property type="entry name" value="Hemerythrin-like"/>
</dbReference>
<dbReference type="CDD" id="cd12108">
    <property type="entry name" value="Hr-like"/>
    <property type="match status" value="1"/>
</dbReference>
<dbReference type="CDD" id="cd07812">
    <property type="entry name" value="SRPBCC"/>
    <property type="match status" value="1"/>
</dbReference>
<dbReference type="Gene3D" id="3.30.530.20">
    <property type="match status" value="1"/>
</dbReference>
<dbReference type="AlphaFoldDB" id="A0A317NY07"/>
<dbReference type="Pfam" id="PF01814">
    <property type="entry name" value="Hemerythrin"/>
    <property type="match status" value="1"/>
</dbReference>
<reference evidence="2 3" key="1">
    <citation type="submission" date="2018-05" db="EMBL/GenBank/DDBJ databases">
        <title>Genomic Encyclopedia of Type Strains, Phase IV (KMG-IV): sequencing the most valuable type-strain genomes for metagenomic binning, comparative biology and taxonomic classification.</title>
        <authorList>
            <person name="Goeker M."/>
        </authorList>
    </citation>
    <scope>NUCLEOTIDE SEQUENCE [LARGE SCALE GENOMIC DNA]</scope>
    <source>
        <strain evidence="2 3">DSM 44717</strain>
    </source>
</reference>
<feature type="domain" description="Hemerythrin-like" evidence="1">
    <location>
        <begin position="20"/>
        <end position="144"/>
    </location>
</feature>
<dbReference type="SUPFAM" id="SSF55961">
    <property type="entry name" value="Bet v1-like"/>
    <property type="match status" value="1"/>
</dbReference>
<accession>A0A317NY07</accession>
<dbReference type="EMBL" id="QGTL01000002">
    <property type="protein sequence ID" value="PWV79074.1"/>
    <property type="molecule type" value="Genomic_DNA"/>
</dbReference>